<dbReference type="EMBL" id="KP211790">
    <property type="protein sequence ID" value="ANV78657.1"/>
    <property type="molecule type" value="Genomic_DNA"/>
</dbReference>
<reference evidence="1" key="1">
    <citation type="submission" date="2014-11" db="EMBL/GenBank/DDBJ databases">
        <authorList>
            <person name="Zhu J."/>
            <person name="Qi W."/>
            <person name="Song R."/>
        </authorList>
    </citation>
    <scope>NUCLEOTIDE SEQUENCE</scope>
</reference>
<evidence type="ECO:0000313" key="1">
    <source>
        <dbReference type="EMBL" id="ANV78657.1"/>
    </source>
</evidence>
<dbReference type="AlphaFoldDB" id="A0A1B1T8Q3"/>
<organism evidence="1">
    <name type="scientific">uncultured Poseidoniia archaeon</name>
    <dbReference type="NCBI Taxonomy" id="1697135"/>
    <lineage>
        <taxon>Archaea</taxon>
        <taxon>Methanobacteriati</taxon>
        <taxon>Thermoplasmatota</taxon>
        <taxon>Candidatus Poseidoniia</taxon>
        <taxon>environmental samples</taxon>
    </lineage>
</organism>
<protein>
    <submittedName>
        <fullName evidence="1">Uncharacterized protein</fullName>
    </submittedName>
</protein>
<sequence>MLWPGVFDVLNENSNQNSKRVEISTAPTQTRLGKMSSLEWLGQTVASLCWIISVFSYGINSTGDWLQLLAASSWMLSNISTILAIESNINEI</sequence>
<reference evidence="1" key="2">
    <citation type="journal article" date="2015" name="ISME J.">
        <title>A new class of marine Euryarchaeota group II from the Mediterranean deep chlorophyll maximum.</title>
        <authorList>
            <person name="Martin-Cuadrado A.B."/>
            <person name="Garcia-Heredia I."/>
            <person name="Molto A.G."/>
            <person name="Lopez-Ubeda R."/>
            <person name="Kimes N."/>
            <person name="Lopez-Garcia P."/>
            <person name="Moreira D."/>
            <person name="Rodriguez-Valera F."/>
        </authorList>
    </citation>
    <scope>NUCLEOTIDE SEQUENCE</scope>
</reference>
<proteinExistence type="predicted"/>
<accession>A0A1B1T8Q3</accession>
<name>A0A1B1T8Q3_9ARCH</name>